<evidence type="ECO:0000259" key="10">
    <source>
        <dbReference type="PROSITE" id="PS50109"/>
    </source>
</evidence>
<evidence type="ECO:0000256" key="6">
    <source>
        <dbReference type="ARBA" id="ARBA00022777"/>
    </source>
</evidence>
<keyword evidence="8" id="KW-0902">Two-component regulatory system</keyword>
<dbReference type="SMART" id="SM00388">
    <property type="entry name" value="HisKA"/>
    <property type="match status" value="1"/>
</dbReference>
<keyword evidence="9" id="KW-1133">Transmembrane helix</keyword>
<dbReference type="InterPro" id="IPR003594">
    <property type="entry name" value="HATPase_dom"/>
</dbReference>
<keyword evidence="3" id="KW-0597">Phosphoprotein</keyword>
<dbReference type="GO" id="GO:0000155">
    <property type="term" value="F:phosphorelay sensor kinase activity"/>
    <property type="evidence" value="ECO:0007669"/>
    <property type="project" value="InterPro"/>
</dbReference>
<dbReference type="InterPro" id="IPR005467">
    <property type="entry name" value="His_kinase_dom"/>
</dbReference>
<feature type="transmembrane region" description="Helical" evidence="9">
    <location>
        <begin position="12"/>
        <end position="32"/>
    </location>
</feature>
<reference evidence="11" key="1">
    <citation type="submission" date="2018-01" db="EMBL/GenBank/DDBJ databases">
        <authorList>
            <person name="Regsiter A."/>
            <person name="William W."/>
        </authorList>
    </citation>
    <scope>NUCLEOTIDE SEQUENCE</scope>
    <source>
        <strain evidence="11">TRIP AH-1</strain>
    </source>
</reference>
<dbReference type="CDD" id="cd00082">
    <property type="entry name" value="HisKA"/>
    <property type="match status" value="1"/>
</dbReference>
<keyword evidence="5" id="KW-0547">Nucleotide-binding</keyword>
<evidence type="ECO:0000256" key="7">
    <source>
        <dbReference type="ARBA" id="ARBA00022840"/>
    </source>
</evidence>
<keyword evidence="9" id="KW-0812">Transmembrane</keyword>
<dbReference type="AlphaFoldDB" id="A0A445MY81"/>
<keyword evidence="9" id="KW-0472">Membrane</keyword>
<dbReference type="InterPro" id="IPR003661">
    <property type="entry name" value="HisK_dim/P_dom"/>
</dbReference>
<dbReference type="InterPro" id="IPR004358">
    <property type="entry name" value="Sig_transdc_His_kin-like_C"/>
</dbReference>
<evidence type="ECO:0000256" key="1">
    <source>
        <dbReference type="ARBA" id="ARBA00000085"/>
    </source>
</evidence>
<dbReference type="PRINTS" id="PR00344">
    <property type="entry name" value="BCTRLSENSOR"/>
</dbReference>
<gene>
    <name evidence="11" type="ORF">PITCH_A230122</name>
</gene>
<dbReference type="PANTHER" id="PTHR43065:SF46">
    <property type="entry name" value="C4-DICARBOXYLATE TRANSPORT SENSOR PROTEIN DCTB"/>
    <property type="match status" value="1"/>
</dbReference>
<evidence type="ECO:0000313" key="11">
    <source>
        <dbReference type="EMBL" id="SPD74436.1"/>
    </source>
</evidence>
<dbReference type="InterPro" id="IPR036890">
    <property type="entry name" value="HATPase_C_sf"/>
</dbReference>
<dbReference type="Gene3D" id="1.10.287.130">
    <property type="match status" value="1"/>
</dbReference>
<evidence type="ECO:0000256" key="4">
    <source>
        <dbReference type="ARBA" id="ARBA00022679"/>
    </source>
</evidence>
<dbReference type="Gene3D" id="3.30.565.10">
    <property type="entry name" value="Histidine kinase-like ATPase, C-terminal domain"/>
    <property type="match status" value="1"/>
</dbReference>
<name>A0A445MY81_9BACT</name>
<dbReference type="GO" id="GO:0005524">
    <property type="term" value="F:ATP binding"/>
    <property type="evidence" value="ECO:0007669"/>
    <property type="project" value="UniProtKB-KW"/>
</dbReference>
<dbReference type="SUPFAM" id="SSF55874">
    <property type="entry name" value="ATPase domain of HSP90 chaperone/DNA topoisomerase II/histidine kinase"/>
    <property type="match status" value="1"/>
</dbReference>
<keyword evidence="7" id="KW-0067">ATP-binding</keyword>
<evidence type="ECO:0000256" key="2">
    <source>
        <dbReference type="ARBA" id="ARBA00012438"/>
    </source>
</evidence>
<proteinExistence type="predicted"/>
<evidence type="ECO:0000256" key="9">
    <source>
        <dbReference type="SAM" id="Phobius"/>
    </source>
</evidence>
<accession>A0A445MY81</accession>
<feature type="transmembrane region" description="Helical" evidence="9">
    <location>
        <begin position="38"/>
        <end position="59"/>
    </location>
</feature>
<dbReference type="SMART" id="SM00387">
    <property type="entry name" value="HATPase_c"/>
    <property type="match status" value="1"/>
</dbReference>
<feature type="domain" description="Histidine kinase" evidence="10">
    <location>
        <begin position="90"/>
        <end position="307"/>
    </location>
</feature>
<dbReference type="SUPFAM" id="SSF47384">
    <property type="entry name" value="Homodimeric domain of signal transducing histidine kinase"/>
    <property type="match status" value="1"/>
</dbReference>
<keyword evidence="4" id="KW-0808">Transferase</keyword>
<dbReference type="EMBL" id="OJIN01000146">
    <property type="protein sequence ID" value="SPD74436.1"/>
    <property type="molecule type" value="Genomic_DNA"/>
</dbReference>
<dbReference type="PANTHER" id="PTHR43065">
    <property type="entry name" value="SENSOR HISTIDINE KINASE"/>
    <property type="match status" value="1"/>
</dbReference>
<sequence length="314" mass="34575">MAENANKLTDRIHYILPYLPGVLTIVIALPVWFAAGPILGILAGVLGMGCTLTCHRILVRVREISDQKACLDAQLIQSQKLAAIGELSSGIAHEINNPLAIIGQEVQWIRHIVDKAAIGSEHHAELDESVTEIGKQVKRCAEITHKLLDFARKRDPLIQGCDVNRLIEDMVRLVERETAQKNIAIVRNYHEGLPELYTDHPLLRQVILNLLNNATYAIDKDGTITVKTLRKGQDALEILITDTGCGITSENIRKVFNPFFTTKPPGKGTGLGLSLCHSIIHKLGGDIRVESEPGKGATFIIRLPMNYAEGENLI</sequence>
<protein>
    <recommendedName>
        <fullName evidence="2">histidine kinase</fullName>
        <ecNumber evidence="2">2.7.13.3</ecNumber>
    </recommendedName>
</protein>
<dbReference type="InterPro" id="IPR036097">
    <property type="entry name" value="HisK_dim/P_sf"/>
</dbReference>
<comment type="catalytic activity">
    <reaction evidence="1">
        <text>ATP + protein L-histidine = ADP + protein N-phospho-L-histidine.</text>
        <dbReference type="EC" id="2.7.13.3"/>
    </reaction>
</comment>
<organism evidence="11">
    <name type="scientific">uncultured Desulfobacterium sp</name>
    <dbReference type="NCBI Taxonomy" id="201089"/>
    <lineage>
        <taxon>Bacteria</taxon>
        <taxon>Pseudomonadati</taxon>
        <taxon>Thermodesulfobacteriota</taxon>
        <taxon>Desulfobacteria</taxon>
        <taxon>Desulfobacterales</taxon>
        <taxon>Desulfobacteriaceae</taxon>
        <taxon>Desulfobacterium</taxon>
        <taxon>environmental samples</taxon>
    </lineage>
</organism>
<evidence type="ECO:0000256" key="8">
    <source>
        <dbReference type="ARBA" id="ARBA00023012"/>
    </source>
</evidence>
<evidence type="ECO:0000256" key="5">
    <source>
        <dbReference type="ARBA" id="ARBA00022741"/>
    </source>
</evidence>
<dbReference type="Pfam" id="PF00512">
    <property type="entry name" value="HisKA"/>
    <property type="match status" value="1"/>
</dbReference>
<keyword evidence="6 11" id="KW-0418">Kinase</keyword>
<dbReference type="Pfam" id="PF02518">
    <property type="entry name" value="HATPase_c"/>
    <property type="match status" value="1"/>
</dbReference>
<dbReference type="PROSITE" id="PS50109">
    <property type="entry name" value="HIS_KIN"/>
    <property type="match status" value="1"/>
</dbReference>
<dbReference type="EC" id="2.7.13.3" evidence="2"/>
<evidence type="ECO:0000256" key="3">
    <source>
        <dbReference type="ARBA" id="ARBA00022553"/>
    </source>
</evidence>